<gene>
    <name evidence="1" type="ORF">JOE66_002154</name>
</gene>
<evidence type="ECO:0000313" key="2">
    <source>
        <dbReference type="Proteomes" id="UP000776164"/>
    </source>
</evidence>
<dbReference type="EMBL" id="JAFBBU010000001">
    <property type="protein sequence ID" value="MBM7472520.1"/>
    <property type="molecule type" value="Genomic_DNA"/>
</dbReference>
<sequence length="47" mass="5099">MAEVAVEQSGEWAGRYVERGPLGDVVHLAGDQLEAVVTRLDFGVHHP</sequence>
<comment type="caution">
    <text evidence="1">The sequence shown here is derived from an EMBL/GenBank/DDBJ whole genome shotgun (WGS) entry which is preliminary data.</text>
</comment>
<dbReference type="Proteomes" id="UP000776164">
    <property type="component" value="Unassembled WGS sequence"/>
</dbReference>
<proteinExistence type="predicted"/>
<accession>A0ABS2L715</accession>
<protein>
    <submittedName>
        <fullName evidence="1">Uncharacterized protein</fullName>
    </submittedName>
</protein>
<organism evidence="1 2">
    <name type="scientific">Subtercola frigoramans</name>
    <dbReference type="NCBI Taxonomy" id="120298"/>
    <lineage>
        <taxon>Bacteria</taxon>
        <taxon>Bacillati</taxon>
        <taxon>Actinomycetota</taxon>
        <taxon>Actinomycetes</taxon>
        <taxon>Micrococcales</taxon>
        <taxon>Microbacteriaceae</taxon>
        <taxon>Subtercola</taxon>
    </lineage>
</organism>
<evidence type="ECO:0000313" key="1">
    <source>
        <dbReference type="EMBL" id="MBM7472520.1"/>
    </source>
</evidence>
<reference evidence="1 2" key="1">
    <citation type="submission" date="2021-01" db="EMBL/GenBank/DDBJ databases">
        <title>Sequencing the genomes of 1000 actinobacteria strains.</title>
        <authorList>
            <person name="Klenk H.-P."/>
        </authorList>
    </citation>
    <scope>NUCLEOTIDE SEQUENCE [LARGE SCALE GENOMIC DNA]</scope>
    <source>
        <strain evidence="1 2">DSM 13057</strain>
    </source>
</reference>
<name>A0ABS2L715_9MICO</name>
<keyword evidence="2" id="KW-1185">Reference proteome</keyword>
<dbReference type="RefSeq" id="WP_205109333.1">
    <property type="nucleotide sequence ID" value="NZ_BAAAHT010000004.1"/>
</dbReference>